<reference evidence="2" key="1">
    <citation type="submission" date="2014-05" db="EMBL/GenBank/DDBJ databases">
        <authorList>
            <person name="Horn Fabian"/>
        </authorList>
    </citation>
    <scope>NUCLEOTIDE SEQUENCE</scope>
</reference>
<evidence type="ECO:0000313" key="3">
    <source>
        <dbReference type="EMBL" id="MBP2063620.1"/>
    </source>
</evidence>
<reference evidence="3 4" key="2">
    <citation type="submission" date="2021-03" db="EMBL/GenBank/DDBJ databases">
        <title>Genomic Encyclopedia of Type Strains, Phase IV (KMG-IV): sequencing the most valuable type-strain genomes for metagenomic binning, comparative biology and taxonomic classification.</title>
        <authorList>
            <person name="Goeker M."/>
        </authorList>
    </citation>
    <scope>NUCLEOTIDE SEQUENCE [LARGE SCALE GENOMIC DNA]</scope>
    <source>
        <strain evidence="3 4">DSM 41954</strain>
    </source>
</reference>
<feature type="domain" description="VOC" evidence="1">
    <location>
        <begin position="4"/>
        <end position="134"/>
    </location>
</feature>
<dbReference type="HOGENOM" id="CLU_046006_10_0_11"/>
<protein>
    <submittedName>
        <fullName evidence="3">Catechol 2,3-dioxygenase-like lactoylglutathione lyase family enzyme</fullName>
    </submittedName>
    <submittedName>
        <fullName evidence="2">Glyoxalase/bleomycin resistanceprotein/dioxygenase</fullName>
    </submittedName>
</protein>
<dbReference type="AlphaFoldDB" id="A0A061ABF1"/>
<dbReference type="Gene3D" id="3.10.180.10">
    <property type="entry name" value="2,3-Dihydroxybiphenyl 1,2-Dioxygenase, domain 1"/>
    <property type="match status" value="1"/>
</dbReference>
<dbReference type="InterPro" id="IPR037523">
    <property type="entry name" value="VOC_core"/>
</dbReference>
<organism evidence="2">
    <name type="scientific">Streptomyces iranensis</name>
    <dbReference type="NCBI Taxonomy" id="576784"/>
    <lineage>
        <taxon>Bacteria</taxon>
        <taxon>Bacillati</taxon>
        <taxon>Actinomycetota</taxon>
        <taxon>Actinomycetes</taxon>
        <taxon>Kitasatosporales</taxon>
        <taxon>Streptomycetaceae</taxon>
        <taxon>Streptomyces</taxon>
        <taxon>Streptomyces violaceusniger group</taxon>
    </lineage>
</organism>
<accession>A0A061ABF1</accession>
<name>A0A061ABF1_9ACTN</name>
<sequence>MFNAITHSQIYVLDQDEALDFYVGKLGLEVAADIDLGFMRWLAVSVPGHPERQILLEKPGAPAMSEETAEQVRELVTKGVVGGWLILTTPDCRKTYETLLAQGVEFTEEPTERPYGIDCGLRDPFGNRLRFTQPAD</sequence>
<dbReference type="RefSeq" id="WP_044580434.1">
    <property type="nucleotide sequence ID" value="NZ_BAABDR010000100.1"/>
</dbReference>
<evidence type="ECO:0000313" key="2">
    <source>
        <dbReference type="EMBL" id="CDR17791.1"/>
    </source>
</evidence>
<dbReference type="PANTHER" id="PTHR36437:SF2">
    <property type="entry name" value="GLYOXALASE_BLEOMYCIN RESISTANCE PROTEIN_DIOXYGENASE"/>
    <property type="match status" value="1"/>
</dbReference>
<dbReference type="Proteomes" id="UP000756710">
    <property type="component" value="Unassembled WGS sequence"/>
</dbReference>
<dbReference type="EMBL" id="JAGGLR010000012">
    <property type="protein sequence ID" value="MBP2063620.1"/>
    <property type="molecule type" value="Genomic_DNA"/>
</dbReference>
<dbReference type="Pfam" id="PF00903">
    <property type="entry name" value="Glyoxalase"/>
    <property type="match status" value="1"/>
</dbReference>
<dbReference type="PROSITE" id="PS51819">
    <property type="entry name" value="VOC"/>
    <property type="match status" value="1"/>
</dbReference>
<keyword evidence="2" id="KW-0560">Oxidoreductase</keyword>
<dbReference type="InterPro" id="IPR004360">
    <property type="entry name" value="Glyas_Fos-R_dOase_dom"/>
</dbReference>
<dbReference type="InterPro" id="IPR029068">
    <property type="entry name" value="Glyas_Bleomycin-R_OHBP_Dase"/>
</dbReference>
<evidence type="ECO:0000259" key="1">
    <source>
        <dbReference type="PROSITE" id="PS51819"/>
    </source>
</evidence>
<gene>
    <name evidence="3" type="ORF">J2Z30_004641</name>
    <name evidence="2" type="ORF">SIRAN9765</name>
</gene>
<dbReference type="GO" id="GO:0051213">
    <property type="term" value="F:dioxygenase activity"/>
    <property type="evidence" value="ECO:0007669"/>
    <property type="project" value="UniProtKB-KW"/>
</dbReference>
<keyword evidence="4" id="KW-1185">Reference proteome</keyword>
<dbReference type="EMBL" id="LK022848">
    <property type="protein sequence ID" value="CDR17791.1"/>
    <property type="molecule type" value="Genomic_DNA"/>
</dbReference>
<proteinExistence type="predicted"/>
<dbReference type="SUPFAM" id="SSF54593">
    <property type="entry name" value="Glyoxalase/Bleomycin resistance protein/Dihydroxybiphenyl dioxygenase"/>
    <property type="match status" value="1"/>
</dbReference>
<dbReference type="PANTHER" id="PTHR36437">
    <property type="entry name" value="GLYOXALASE/BLEOMYCIN RESISTANCE PROTEIN/DIOXYGENASE"/>
    <property type="match status" value="1"/>
</dbReference>
<keyword evidence="2" id="KW-0223">Dioxygenase</keyword>
<evidence type="ECO:0000313" key="4">
    <source>
        <dbReference type="Proteomes" id="UP000756710"/>
    </source>
</evidence>